<organism evidence="3 4">
    <name type="scientific">Luteimonas gilva</name>
    <dbReference type="NCBI Taxonomy" id="2572684"/>
    <lineage>
        <taxon>Bacteria</taxon>
        <taxon>Pseudomonadati</taxon>
        <taxon>Pseudomonadota</taxon>
        <taxon>Gammaproteobacteria</taxon>
        <taxon>Lysobacterales</taxon>
        <taxon>Lysobacteraceae</taxon>
        <taxon>Luteimonas</taxon>
    </lineage>
</organism>
<evidence type="ECO:0000259" key="2">
    <source>
        <dbReference type="Pfam" id="PF04993"/>
    </source>
</evidence>
<dbReference type="OrthoDB" id="8687154at2"/>
<evidence type="ECO:0000313" key="4">
    <source>
        <dbReference type="Proteomes" id="UP000308707"/>
    </source>
</evidence>
<gene>
    <name evidence="3" type="ORF">FCE95_05995</name>
</gene>
<proteinExistence type="predicted"/>
<dbReference type="InterPro" id="IPR007076">
    <property type="entry name" value="TfoX_N"/>
</dbReference>
<dbReference type="RefSeq" id="WP_137266028.1">
    <property type="nucleotide sequence ID" value="NZ_SZUA01000001.1"/>
</dbReference>
<dbReference type="Proteomes" id="UP000308707">
    <property type="component" value="Unassembled WGS sequence"/>
</dbReference>
<dbReference type="AlphaFoldDB" id="A0A4U5JV82"/>
<feature type="domain" description="TfoX N-terminal" evidence="2">
    <location>
        <begin position="13"/>
        <end position="105"/>
    </location>
</feature>
<dbReference type="InterPro" id="IPR047525">
    <property type="entry name" value="TfoX-like"/>
</dbReference>
<accession>A0A4U5JV82</accession>
<dbReference type="PANTHER" id="PTHR36121:SF1">
    <property type="entry name" value="PROTEIN SXY"/>
    <property type="match status" value="1"/>
</dbReference>
<protein>
    <submittedName>
        <fullName evidence="3">TfoX/Sxy family protein</fullName>
    </submittedName>
</protein>
<dbReference type="EMBL" id="SZUA01000001">
    <property type="protein sequence ID" value="TKR33822.1"/>
    <property type="molecule type" value="Genomic_DNA"/>
</dbReference>
<dbReference type="SUPFAM" id="SSF159894">
    <property type="entry name" value="YgaC/TfoX-N like"/>
    <property type="match status" value="1"/>
</dbReference>
<reference evidence="3 4" key="1">
    <citation type="submission" date="2019-04" db="EMBL/GenBank/DDBJ databases">
        <title>Reference strain of H23.</title>
        <authorList>
            <person name="Luo X."/>
        </authorList>
    </citation>
    <scope>NUCLEOTIDE SEQUENCE [LARGE SCALE GENOMIC DNA]</scope>
    <source>
        <strain evidence="3 4">H23</strain>
    </source>
</reference>
<dbReference type="Pfam" id="PF04993">
    <property type="entry name" value="TfoX_N"/>
    <property type="match status" value="1"/>
</dbReference>
<feature type="region of interest" description="Disordered" evidence="1">
    <location>
        <begin position="85"/>
        <end position="120"/>
    </location>
</feature>
<evidence type="ECO:0000256" key="1">
    <source>
        <dbReference type="SAM" id="MobiDB-lite"/>
    </source>
</evidence>
<keyword evidence="4" id="KW-1185">Reference proteome</keyword>
<name>A0A4U5JV82_9GAMM</name>
<comment type="caution">
    <text evidence="3">The sequence shown here is derived from an EMBL/GenBank/DDBJ whole genome shotgun (WGS) entry which is preliminary data.</text>
</comment>
<sequence length="120" mass="13332">MAARDPFVDYLLELLAPLGATSARRMFGGWGVYVDGLMAGLVAEETFYLKTDAETRSEFEQVGSAPFVFEGRGRIVETSYWSAPETAMDSPDAMRPWAQRALEAARRKPAAKPKRKKKVS</sequence>
<dbReference type="Gene3D" id="3.30.1460.30">
    <property type="entry name" value="YgaC/TfoX-N like chaperone"/>
    <property type="match status" value="1"/>
</dbReference>
<dbReference type="PANTHER" id="PTHR36121">
    <property type="entry name" value="PROTEIN SXY"/>
    <property type="match status" value="1"/>
</dbReference>
<evidence type="ECO:0000313" key="3">
    <source>
        <dbReference type="EMBL" id="TKR33822.1"/>
    </source>
</evidence>
<feature type="compositionally biased region" description="Basic residues" evidence="1">
    <location>
        <begin position="107"/>
        <end position="120"/>
    </location>
</feature>